<proteinExistence type="predicted"/>
<protein>
    <submittedName>
        <fullName evidence="2">Uncharacterized protein</fullName>
    </submittedName>
</protein>
<keyword evidence="1" id="KW-0472">Membrane</keyword>
<accession>A0ABP1AUG4</accession>
<keyword evidence="1" id="KW-1133">Transmembrane helix</keyword>
<name>A0ABP1AUG4_9BRYO</name>
<reference evidence="2" key="1">
    <citation type="submission" date="2024-03" db="EMBL/GenBank/DDBJ databases">
        <authorList>
            <consortium name="ELIXIR-Norway"/>
            <consortium name="Elixir Norway"/>
        </authorList>
    </citation>
    <scope>NUCLEOTIDE SEQUENCE</scope>
</reference>
<evidence type="ECO:0000256" key="1">
    <source>
        <dbReference type="SAM" id="Phobius"/>
    </source>
</evidence>
<keyword evidence="1" id="KW-0812">Transmembrane</keyword>
<dbReference type="Proteomes" id="UP001497522">
    <property type="component" value="Chromosome 16"/>
</dbReference>
<keyword evidence="3" id="KW-1185">Reference proteome</keyword>
<evidence type="ECO:0000313" key="3">
    <source>
        <dbReference type="Proteomes" id="UP001497522"/>
    </source>
</evidence>
<gene>
    <name evidence="2" type="ORF">CSSPJE1EN2_LOCUS8971</name>
</gene>
<dbReference type="EMBL" id="OZ023717">
    <property type="protein sequence ID" value="CAK9865976.1"/>
    <property type="molecule type" value="Genomic_DNA"/>
</dbReference>
<organism evidence="2 3">
    <name type="scientific">Sphagnum jensenii</name>
    <dbReference type="NCBI Taxonomy" id="128206"/>
    <lineage>
        <taxon>Eukaryota</taxon>
        <taxon>Viridiplantae</taxon>
        <taxon>Streptophyta</taxon>
        <taxon>Embryophyta</taxon>
        <taxon>Bryophyta</taxon>
        <taxon>Sphagnophytina</taxon>
        <taxon>Sphagnopsida</taxon>
        <taxon>Sphagnales</taxon>
        <taxon>Sphagnaceae</taxon>
        <taxon>Sphagnum</taxon>
    </lineage>
</organism>
<sequence length="326" mass="35661">MQILLRAAVVAYTANHPVISIVIPIVLPNLIAVLLPLATLRGDEADSQLQFPFPISVEVSRVIASPSIAESALQFPRQEQMKLVRDVTEYSVQGAREALNASLAQYEPLMLVVAAMATYFLLSIATSAVNSAVLVLSDNGIEKHPYNDCISFYQAFSVSSTAYLICVLPSPHECMRVSYASPPLAVPHNQVIDKLQSSAKAEKLCWASELPREGLGAQVLEQIRRLNQETSIGSPAALEQLSIHCETLCDWQELISITWSCKFSHANPLHPDVFPSIPRFEAEVVAMRAAMLGSKTKSSQRAGLCIIPESAHSAYDKAAQYFQIKL</sequence>
<feature type="transmembrane region" description="Helical" evidence="1">
    <location>
        <begin position="18"/>
        <end position="40"/>
    </location>
</feature>
<evidence type="ECO:0000313" key="2">
    <source>
        <dbReference type="EMBL" id="CAK9865976.1"/>
    </source>
</evidence>
<feature type="transmembrane region" description="Helical" evidence="1">
    <location>
        <begin position="109"/>
        <end position="130"/>
    </location>
</feature>
<dbReference type="InterPro" id="IPR015424">
    <property type="entry name" value="PyrdxlP-dep_Trfase"/>
</dbReference>
<dbReference type="SUPFAM" id="SSF53383">
    <property type="entry name" value="PLP-dependent transferases"/>
    <property type="match status" value="1"/>
</dbReference>